<reference evidence="1" key="1">
    <citation type="journal article" date="2021" name="Proc. Natl. Acad. Sci. U.S.A.">
        <title>A Catalog of Tens of Thousands of Viruses from Human Metagenomes Reveals Hidden Associations with Chronic Diseases.</title>
        <authorList>
            <person name="Tisza M.J."/>
            <person name="Buck C.B."/>
        </authorList>
    </citation>
    <scope>NUCLEOTIDE SEQUENCE</scope>
    <source>
        <strain evidence="1">CtgFL11</strain>
    </source>
</reference>
<organism evidence="1">
    <name type="scientific">Podoviridae sp. ctgFL11</name>
    <dbReference type="NCBI Taxonomy" id="2827744"/>
    <lineage>
        <taxon>Viruses</taxon>
        <taxon>Duplodnaviria</taxon>
        <taxon>Heunggongvirae</taxon>
        <taxon>Uroviricota</taxon>
        <taxon>Caudoviricetes</taxon>
    </lineage>
</organism>
<name>A0A8S5SWW6_9CAUD</name>
<evidence type="ECO:0000313" key="1">
    <source>
        <dbReference type="EMBL" id="DAF55470.1"/>
    </source>
</evidence>
<proteinExistence type="predicted"/>
<dbReference type="EMBL" id="BK032692">
    <property type="protein sequence ID" value="DAF55470.1"/>
    <property type="molecule type" value="Genomic_DNA"/>
</dbReference>
<evidence type="ECO:0008006" key="2">
    <source>
        <dbReference type="Google" id="ProtNLM"/>
    </source>
</evidence>
<accession>A0A8S5SWW6</accession>
<sequence length="206" mass="23470">MGSTIARNVSFGTRRRWKCLTPDWKKIRRDYSRGATQAALQMRYGVASSTLRGRIRREGWTRSADAEVSKDEQLREKTPQNAALDPRMERVDALADAMLGCLERAVKELDTVAQSVREKAKLEDGAEVVTDFERLLPTEKGIIDRGGLKQLTGVLKDIKDVLTLRPEADIREQEARIAKLRRELDREQEQQSIRVTLEGESLEYAE</sequence>
<protein>
    <recommendedName>
        <fullName evidence="2">Terminase small subunit</fullName>
    </recommendedName>
</protein>